<evidence type="ECO:0000313" key="4">
    <source>
        <dbReference type="Proteomes" id="UP000565724"/>
    </source>
</evidence>
<dbReference type="InterPro" id="IPR012347">
    <property type="entry name" value="Ferritin-like"/>
</dbReference>
<dbReference type="Pfam" id="PF03713">
    <property type="entry name" value="DUF305"/>
    <property type="match status" value="1"/>
</dbReference>
<gene>
    <name evidence="3" type="ORF">HP550_10115</name>
</gene>
<name>A0A7Y6DY47_9CELL</name>
<dbReference type="Gene3D" id="1.20.1260.10">
    <property type="match status" value="1"/>
</dbReference>
<evidence type="ECO:0000256" key="1">
    <source>
        <dbReference type="SAM" id="SignalP"/>
    </source>
</evidence>
<feature type="signal peptide" evidence="1">
    <location>
        <begin position="1"/>
        <end position="27"/>
    </location>
</feature>
<evidence type="ECO:0000259" key="2">
    <source>
        <dbReference type="Pfam" id="PF03713"/>
    </source>
</evidence>
<dbReference type="PANTHER" id="PTHR36933:SF1">
    <property type="entry name" value="SLL0788 PROTEIN"/>
    <property type="match status" value="1"/>
</dbReference>
<accession>A0A7Y6DY47</accession>
<proteinExistence type="predicted"/>
<dbReference type="AlphaFoldDB" id="A0A7Y6DY47"/>
<dbReference type="Proteomes" id="UP000565724">
    <property type="component" value="Unassembled WGS sequence"/>
</dbReference>
<evidence type="ECO:0000313" key="3">
    <source>
        <dbReference type="EMBL" id="NUU17604.1"/>
    </source>
</evidence>
<dbReference type="InterPro" id="IPR005183">
    <property type="entry name" value="DUF305_CopM-like"/>
</dbReference>
<dbReference type="PROSITE" id="PS51257">
    <property type="entry name" value="PROKAR_LIPOPROTEIN"/>
    <property type="match status" value="1"/>
</dbReference>
<protein>
    <submittedName>
        <fullName evidence="3">DUF305 domain-containing protein</fullName>
    </submittedName>
</protein>
<feature type="domain" description="DUF305" evidence="2">
    <location>
        <begin position="48"/>
        <end position="196"/>
    </location>
</feature>
<dbReference type="PANTHER" id="PTHR36933">
    <property type="entry name" value="SLL0788 PROTEIN"/>
    <property type="match status" value="1"/>
</dbReference>
<keyword evidence="4" id="KW-1185">Reference proteome</keyword>
<sequence>MRRRLTASVAAAAFAMALAACSGAADAGEAPTSEQDTQTTSMTHNDADTQFAQLMVMHHQGAIEMAEVAIARASSPEVRALAERIRSAQGPEIELMTGWLDDWDEETSHDMDMDNMDMGGMDMDGMSQDEVMGELDDLDGAEFDRIFLERMVAHHRGAIEMSEQEKADGMNPDTMALAGTIIDAQTAEITEMQNLLAGL</sequence>
<dbReference type="EMBL" id="JABMCI010000063">
    <property type="protein sequence ID" value="NUU17604.1"/>
    <property type="molecule type" value="Genomic_DNA"/>
</dbReference>
<comment type="caution">
    <text evidence="3">The sequence shown here is derived from an EMBL/GenBank/DDBJ whole genome shotgun (WGS) entry which is preliminary data.</text>
</comment>
<organism evidence="3 4">
    <name type="scientific">Cellulomonas humilata</name>
    <dbReference type="NCBI Taxonomy" id="144055"/>
    <lineage>
        <taxon>Bacteria</taxon>
        <taxon>Bacillati</taxon>
        <taxon>Actinomycetota</taxon>
        <taxon>Actinomycetes</taxon>
        <taxon>Micrococcales</taxon>
        <taxon>Cellulomonadaceae</taxon>
        <taxon>Cellulomonas</taxon>
    </lineage>
</organism>
<reference evidence="3 4" key="1">
    <citation type="submission" date="2020-05" db="EMBL/GenBank/DDBJ databases">
        <title>Genome Sequencing of Type Strains.</title>
        <authorList>
            <person name="Lemaire J.F."/>
            <person name="Inderbitzin P."/>
            <person name="Gregorio O.A."/>
            <person name="Collins S.B."/>
            <person name="Wespe N."/>
            <person name="Knight-Connoni V."/>
        </authorList>
    </citation>
    <scope>NUCLEOTIDE SEQUENCE [LARGE SCALE GENOMIC DNA]</scope>
    <source>
        <strain evidence="3 4">ATCC 25174</strain>
    </source>
</reference>
<keyword evidence="1" id="KW-0732">Signal</keyword>
<feature type="chain" id="PRO_5030939930" evidence="1">
    <location>
        <begin position="28"/>
        <end position="199"/>
    </location>
</feature>